<gene>
    <name evidence="4" type="ORF">ACFFGN_29225</name>
</gene>
<dbReference type="EMBL" id="JBHLTC010000037">
    <property type="protein sequence ID" value="MFC0628187.1"/>
    <property type="molecule type" value="Genomic_DNA"/>
</dbReference>
<evidence type="ECO:0000313" key="5">
    <source>
        <dbReference type="Proteomes" id="UP001589890"/>
    </source>
</evidence>
<dbReference type="InterPro" id="IPR043504">
    <property type="entry name" value="Peptidase_S1_PA_chymotrypsin"/>
</dbReference>
<protein>
    <submittedName>
        <fullName evidence="4">Trypsin-like serine peptidase</fullName>
        <ecNumber evidence="4">3.4.21.-</ecNumber>
    </submittedName>
</protein>
<keyword evidence="1 3" id="KW-0732">Signal</keyword>
<accession>A0ABV6QWW2</accession>
<keyword evidence="4" id="KW-0378">Hydrolase</keyword>
<dbReference type="RefSeq" id="WP_380053943.1">
    <property type="nucleotide sequence ID" value="NZ_JBHLTC010000037.1"/>
</dbReference>
<reference evidence="4 5" key="1">
    <citation type="submission" date="2024-09" db="EMBL/GenBank/DDBJ databases">
        <authorList>
            <person name="Sun Q."/>
            <person name="Mori K."/>
        </authorList>
    </citation>
    <scope>NUCLEOTIDE SEQUENCE [LARGE SCALE GENOMIC DNA]</scope>
    <source>
        <strain evidence="4 5">CGMCC 1.15906</strain>
    </source>
</reference>
<feature type="region of interest" description="Disordered" evidence="2">
    <location>
        <begin position="86"/>
        <end position="125"/>
    </location>
</feature>
<evidence type="ECO:0000313" key="4">
    <source>
        <dbReference type="EMBL" id="MFC0628187.1"/>
    </source>
</evidence>
<dbReference type="InterPro" id="IPR009003">
    <property type="entry name" value="Peptidase_S1_PA"/>
</dbReference>
<feature type="signal peptide" evidence="3">
    <location>
        <begin position="1"/>
        <end position="35"/>
    </location>
</feature>
<dbReference type="InterPro" id="IPR050966">
    <property type="entry name" value="Glutamyl_endopeptidase"/>
</dbReference>
<proteinExistence type="predicted"/>
<dbReference type="PANTHER" id="PTHR15462">
    <property type="entry name" value="SERINE PROTEASE"/>
    <property type="match status" value="1"/>
</dbReference>
<feature type="compositionally biased region" description="Polar residues" evidence="2">
    <location>
        <begin position="94"/>
        <end position="103"/>
    </location>
</feature>
<dbReference type="EC" id="3.4.21.-" evidence="4"/>
<name>A0ABV6QWW2_9ACTN</name>
<evidence type="ECO:0000256" key="2">
    <source>
        <dbReference type="SAM" id="MobiDB-lite"/>
    </source>
</evidence>
<comment type="caution">
    <text evidence="4">The sequence shown here is derived from an EMBL/GenBank/DDBJ whole genome shotgun (WGS) entry which is preliminary data.</text>
</comment>
<evidence type="ECO:0000256" key="1">
    <source>
        <dbReference type="ARBA" id="ARBA00022729"/>
    </source>
</evidence>
<dbReference type="Proteomes" id="UP001589890">
    <property type="component" value="Unassembled WGS sequence"/>
</dbReference>
<evidence type="ECO:0000256" key="3">
    <source>
        <dbReference type="SAM" id="SignalP"/>
    </source>
</evidence>
<sequence length="340" mass="35538">MSSFALRRKSFRRLGGLTLAGTLALSTLAIGGSSATPPPTGPAGLTTSVNAPPLSGKAPAGALDAAGYWTAEKLRTAIPADNPAVLHAAKGDSPKSTPDSNAGKTAGVASHPVAPKLGSGNQTMADPVPSTAGKVFFTYNGRNYVCSASTINNNYKNLTITAGHCVHSGAGQGWHANIAFAPAYYNGQSGYGLWNWKTARAFTSWTNNSDFSHDQAFVTFHPRNGQNLVDAVGGNGLVWGNSPDQGGVRIWGWPAEPPYNGQVPYYCDGTSYRWYAGSTDAALPCTMNGGASGGPWLKDRINQNLGYVFAVTSRRTTSGTPLLLATPNSADVKSMFDQMT</sequence>
<organism evidence="4 5">
    <name type="scientific">Kribbella deserti</name>
    <dbReference type="NCBI Taxonomy" id="1926257"/>
    <lineage>
        <taxon>Bacteria</taxon>
        <taxon>Bacillati</taxon>
        <taxon>Actinomycetota</taxon>
        <taxon>Actinomycetes</taxon>
        <taxon>Propionibacteriales</taxon>
        <taxon>Kribbellaceae</taxon>
        <taxon>Kribbella</taxon>
    </lineage>
</organism>
<feature type="chain" id="PRO_5046162430" evidence="3">
    <location>
        <begin position="36"/>
        <end position="340"/>
    </location>
</feature>
<dbReference type="GO" id="GO:0016787">
    <property type="term" value="F:hydrolase activity"/>
    <property type="evidence" value="ECO:0007669"/>
    <property type="project" value="UniProtKB-KW"/>
</dbReference>
<dbReference type="SUPFAM" id="SSF50494">
    <property type="entry name" value="Trypsin-like serine proteases"/>
    <property type="match status" value="1"/>
</dbReference>
<dbReference type="Gene3D" id="2.40.10.10">
    <property type="entry name" value="Trypsin-like serine proteases"/>
    <property type="match status" value="2"/>
</dbReference>
<keyword evidence="5" id="KW-1185">Reference proteome</keyword>
<dbReference type="PANTHER" id="PTHR15462:SF19">
    <property type="entry name" value="PEPTIDASE S1 DOMAIN-CONTAINING PROTEIN"/>
    <property type="match status" value="1"/>
</dbReference>